<accession>A0ABU2D0M4</accession>
<dbReference type="EMBL" id="JAVKPK010000022">
    <property type="protein sequence ID" value="MDR7665535.1"/>
    <property type="molecule type" value="Genomic_DNA"/>
</dbReference>
<feature type="region of interest" description="Disordered" evidence="1">
    <location>
        <begin position="1"/>
        <end position="22"/>
    </location>
</feature>
<sequence length="125" mass="13873">MNKGRNTPNEETRFPTPRERGTDFEVPYARSNIEKCMCSQCPVQADSKCAQDKLQSSKKAMGAMPGVEVPNPEDVPGIYCSTGKATCQDLNSERQCICNSCEVWKEYDLGEGMPSQYFCKNGKAT</sequence>
<evidence type="ECO:0000256" key="1">
    <source>
        <dbReference type="SAM" id="MobiDB-lite"/>
    </source>
</evidence>
<name>A0ABU2D0M4_9EURY</name>
<keyword evidence="3" id="KW-1185">Reference proteome</keyword>
<organism evidence="2 3">
    <name type="scientific">Methanosarcina baikalica</name>
    <dbReference type="NCBI Taxonomy" id="3073890"/>
    <lineage>
        <taxon>Archaea</taxon>
        <taxon>Methanobacteriati</taxon>
        <taxon>Methanobacteriota</taxon>
        <taxon>Stenosarchaea group</taxon>
        <taxon>Methanomicrobia</taxon>
        <taxon>Methanosarcinales</taxon>
        <taxon>Methanosarcinaceae</taxon>
        <taxon>Methanosarcina</taxon>
    </lineage>
</organism>
<dbReference type="RefSeq" id="WP_310575562.1">
    <property type="nucleotide sequence ID" value="NZ_JAVKPK010000022.1"/>
</dbReference>
<evidence type="ECO:0000313" key="3">
    <source>
        <dbReference type="Proteomes" id="UP001246244"/>
    </source>
</evidence>
<dbReference type="Proteomes" id="UP001246244">
    <property type="component" value="Unassembled WGS sequence"/>
</dbReference>
<feature type="compositionally biased region" description="Basic and acidic residues" evidence="1">
    <location>
        <begin position="8"/>
        <end position="22"/>
    </location>
</feature>
<reference evidence="3" key="1">
    <citation type="submission" date="2023-07" db="EMBL/GenBank/DDBJ databases">
        <title>Whole-genome sequencing of a new Methanosarcina sp. Z-7115.</title>
        <authorList>
            <person name="Zhilina T.N."/>
            <person name="Merkel A.Y."/>
        </authorList>
    </citation>
    <scope>NUCLEOTIDE SEQUENCE [LARGE SCALE GENOMIC DNA]</scope>
    <source>
        <strain evidence="3">Z-7115</strain>
    </source>
</reference>
<comment type="caution">
    <text evidence="2">The sequence shown here is derived from an EMBL/GenBank/DDBJ whole genome shotgun (WGS) entry which is preliminary data.</text>
</comment>
<gene>
    <name evidence="2" type="ORF">RG963_07025</name>
</gene>
<proteinExistence type="predicted"/>
<protein>
    <submittedName>
        <fullName evidence="2">DUF2769 domain-containing protein</fullName>
    </submittedName>
</protein>
<evidence type="ECO:0000313" key="2">
    <source>
        <dbReference type="EMBL" id="MDR7665535.1"/>
    </source>
</evidence>